<sequence>MCVVVFTYAAFCQRNATSPNSSMERGINRTELLSDPQNIAHHKHSQAHERS</sequence>
<reference evidence="2 3" key="1">
    <citation type="submission" date="2015-07" db="EMBL/GenBank/DDBJ databases">
        <title>The genome of Dufourea novaeangliae.</title>
        <authorList>
            <person name="Pan H."/>
            <person name="Kapheim K."/>
        </authorList>
    </citation>
    <scope>NUCLEOTIDE SEQUENCE [LARGE SCALE GENOMIC DNA]</scope>
    <source>
        <strain evidence="2">0120121106</strain>
        <tissue evidence="2">Whole body</tissue>
    </source>
</reference>
<dbReference type="EMBL" id="KQ434895">
    <property type="protein sequence ID" value="KZC10701.1"/>
    <property type="molecule type" value="Genomic_DNA"/>
</dbReference>
<dbReference type="AlphaFoldDB" id="A0A154PFT2"/>
<accession>A0A154PFT2</accession>
<gene>
    <name evidence="2" type="ORF">WN55_02430</name>
</gene>
<keyword evidence="3" id="KW-1185">Reference proteome</keyword>
<evidence type="ECO:0000313" key="2">
    <source>
        <dbReference type="EMBL" id="KZC10701.1"/>
    </source>
</evidence>
<proteinExistence type="predicted"/>
<name>A0A154PFT2_DUFNO</name>
<evidence type="ECO:0000313" key="3">
    <source>
        <dbReference type="Proteomes" id="UP000076502"/>
    </source>
</evidence>
<feature type="region of interest" description="Disordered" evidence="1">
    <location>
        <begin position="30"/>
        <end position="51"/>
    </location>
</feature>
<dbReference type="Proteomes" id="UP000076502">
    <property type="component" value="Unassembled WGS sequence"/>
</dbReference>
<evidence type="ECO:0000256" key="1">
    <source>
        <dbReference type="SAM" id="MobiDB-lite"/>
    </source>
</evidence>
<protein>
    <submittedName>
        <fullName evidence="2">Uncharacterized protein</fullName>
    </submittedName>
</protein>
<organism evidence="2 3">
    <name type="scientific">Dufourea novaeangliae</name>
    <name type="common">Sweat bee</name>
    <dbReference type="NCBI Taxonomy" id="178035"/>
    <lineage>
        <taxon>Eukaryota</taxon>
        <taxon>Metazoa</taxon>
        <taxon>Ecdysozoa</taxon>
        <taxon>Arthropoda</taxon>
        <taxon>Hexapoda</taxon>
        <taxon>Insecta</taxon>
        <taxon>Pterygota</taxon>
        <taxon>Neoptera</taxon>
        <taxon>Endopterygota</taxon>
        <taxon>Hymenoptera</taxon>
        <taxon>Apocrita</taxon>
        <taxon>Aculeata</taxon>
        <taxon>Apoidea</taxon>
        <taxon>Anthophila</taxon>
        <taxon>Halictidae</taxon>
        <taxon>Rophitinae</taxon>
        <taxon>Dufourea</taxon>
    </lineage>
</organism>